<feature type="binding site" evidence="15">
    <location>
        <position position="224"/>
    </location>
    <ligand>
        <name>substrate</name>
    </ligand>
</feature>
<feature type="binding site" evidence="15">
    <location>
        <position position="224"/>
    </location>
    <ligand>
        <name>Mg(2+)</name>
        <dbReference type="ChEBI" id="CHEBI:18420"/>
    </ligand>
</feature>
<keyword evidence="15" id="KW-0963">Cytoplasm</keyword>
<dbReference type="SMART" id="SM01329">
    <property type="entry name" value="Iso_dh"/>
    <property type="match status" value="1"/>
</dbReference>
<keyword evidence="8 15" id="KW-0479">Metal-binding</keyword>
<feature type="binding site" evidence="15">
    <location>
        <begin position="282"/>
        <end position="294"/>
    </location>
    <ligand>
        <name>NAD(+)</name>
        <dbReference type="ChEBI" id="CHEBI:57540"/>
    </ligand>
</feature>
<dbReference type="InterPro" id="IPR004429">
    <property type="entry name" value="Isopropylmalate_DH"/>
</dbReference>
<feature type="binding site" evidence="15">
    <location>
        <begin position="76"/>
        <end position="89"/>
    </location>
    <ligand>
        <name>NAD(+)</name>
        <dbReference type="ChEBI" id="CHEBI:57540"/>
    </ligand>
</feature>
<dbReference type="FunFam" id="3.40.718.10:FF:000004">
    <property type="entry name" value="3-isopropylmalate dehydrogenase"/>
    <property type="match status" value="1"/>
</dbReference>
<evidence type="ECO:0000256" key="16">
    <source>
        <dbReference type="RuleBase" id="RU004445"/>
    </source>
</evidence>
<name>A0A1I6GW92_9GAMM</name>
<comment type="catalytic activity">
    <reaction evidence="1 15 16">
        <text>(2R,3S)-3-isopropylmalate + NAD(+) = 4-methyl-2-oxopentanoate + CO2 + NADH</text>
        <dbReference type="Rhea" id="RHEA:32271"/>
        <dbReference type="ChEBI" id="CHEBI:16526"/>
        <dbReference type="ChEBI" id="CHEBI:17865"/>
        <dbReference type="ChEBI" id="CHEBI:35121"/>
        <dbReference type="ChEBI" id="CHEBI:57540"/>
        <dbReference type="ChEBI" id="CHEBI:57945"/>
        <dbReference type="EC" id="1.1.1.85"/>
    </reaction>
</comment>
<evidence type="ECO:0000256" key="13">
    <source>
        <dbReference type="ARBA" id="ARBA00023304"/>
    </source>
</evidence>
<evidence type="ECO:0000256" key="7">
    <source>
        <dbReference type="ARBA" id="ARBA00022605"/>
    </source>
</evidence>
<dbReference type="OrthoDB" id="9767905at2"/>
<evidence type="ECO:0000256" key="4">
    <source>
        <dbReference type="ARBA" id="ARBA00008319"/>
    </source>
</evidence>
<gene>
    <name evidence="15" type="primary">leuB</name>
    <name evidence="18" type="ORF">SAMN05216203_0536</name>
</gene>
<dbReference type="SUPFAM" id="SSF53659">
    <property type="entry name" value="Isocitrate/Isopropylmalate dehydrogenase-like"/>
    <property type="match status" value="1"/>
</dbReference>
<keyword evidence="9 15" id="KW-0460">Magnesium</keyword>
<dbReference type="GO" id="GO:0000287">
    <property type="term" value="F:magnesium ion binding"/>
    <property type="evidence" value="ECO:0007669"/>
    <property type="project" value="InterPro"/>
</dbReference>
<evidence type="ECO:0000256" key="9">
    <source>
        <dbReference type="ARBA" id="ARBA00022842"/>
    </source>
</evidence>
<keyword evidence="10 15" id="KW-0560">Oxidoreductase</keyword>
<dbReference type="UniPathway" id="UPA00048">
    <property type="reaction ID" value="UER00072"/>
</dbReference>
<feature type="binding site" evidence="15">
    <location>
        <position position="96"/>
    </location>
    <ligand>
        <name>substrate</name>
    </ligand>
</feature>
<dbReference type="GO" id="GO:0003862">
    <property type="term" value="F:3-isopropylmalate dehydrogenase activity"/>
    <property type="evidence" value="ECO:0007669"/>
    <property type="project" value="UniProtKB-UniRule"/>
</dbReference>
<dbReference type="AlphaFoldDB" id="A0A1I6GW92"/>
<evidence type="ECO:0000256" key="1">
    <source>
        <dbReference type="ARBA" id="ARBA00000624"/>
    </source>
</evidence>
<dbReference type="InterPro" id="IPR024084">
    <property type="entry name" value="IsoPropMal-DH-like_dom"/>
</dbReference>
<dbReference type="PANTHER" id="PTHR42979:SF1">
    <property type="entry name" value="3-ISOPROPYLMALATE DEHYDROGENASE"/>
    <property type="match status" value="1"/>
</dbReference>
<feature type="binding site" evidence="15">
    <location>
        <position position="106"/>
    </location>
    <ligand>
        <name>substrate</name>
    </ligand>
</feature>
<comment type="cofactor">
    <cofactor evidence="2">
        <name>Mn(2+)</name>
        <dbReference type="ChEBI" id="CHEBI:29035"/>
    </cofactor>
</comment>
<reference evidence="18 19" key="1">
    <citation type="submission" date="2016-10" db="EMBL/GenBank/DDBJ databases">
        <authorList>
            <person name="de Groot N.N."/>
        </authorList>
    </citation>
    <scope>NUCLEOTIDE SEQUENCE [LARGE SCALE GENOMIC DNA]</scope>
    <source>
        <strain evidence="18 19">CGMCC 1.9167</strain>
    </source>
</reference>
<dbReference type="HAMAP" id="MF_01033">
    <property type="entry name" value="LeuB_type1"/>
    <property type="match status" value="1"/>
</dbReference>
<keyword evidence="11 15" id="KW-0520">NAD</keyword>
<evidence type="ECO:0000256" key="3">
    <source>
        <dbReference type="ARBA" id="ARBA00004762"/>
    </source>
</evidence>
<comment type="similarity">
    <text evidence="4 15">Belongs to the isocitrate and isopropylmalate dehydrogenases family. LeuB type 1 subfamily.</text>
</comment>
<keyword evidence="6 15" id="KW-0432">Leucine biosynthesis</keyword>
<keyword evidence="7 15" id="KW-0028">Amino-acid biosynthesis</keyword>
<dbReference type="NCBIfam" id="TIGR00169">
    <property type="entry name" value="leuB"/>
    <property type="match status" value="1"/>
</dbReference>
<dbReference type="EMBL" id="FOYW01000001">
    <property type="protein sequence ID" value="SFR46462.1"/>
    <property type="molecule type" value="Genomic_DNA"/>
</dbReference>
<dbReference type="PANTHER" id="PTHR42979">
    <property type="entry name" value="3-ISOPROPYLMALATE DEHYDROGENASE"/>
    <property type="match status" value="1"/>
</dbReference>
<dbReference type="PROSITE" id="PS00470">
    <property type="entry name" value="IDH_IMDH"/>
    <property type="match status" value="1"/>
</dbReference>
<dbReference type="Pfam" id="PF00180">
    <property type="entry name" value="Iso_dh"/>
    <property type="match status" value="1"/>
</dbReference>
<comment type="subcellular location">
    <subcellularLocation>
        <location evidence="15">Cytoplasm</location>
    </subcellularLocation>
</comment>
<accession>A0A1I6GW92</accession>
<evidence type="ECO:0000256" key="2">
    <source>
        <dbReference type="ARBA" id="ARBA00001936"/>
    </source>
</evidence>
<feature type="site" description="Important for catalysis" evidence="15">
    <location>
        <position position="141"/>
    </location>
</feature>
<keyword evidence="19" id="KW-1185">Reference proteome</keyword>
<keyword evidence="13 15" id="KW-0100">Branched-chain amino acid biosynthesis</keyword>
<evidence type="ECO:0000256" key="14">
    <source>
        <dbReference type="ARBA" id="ARBA00023577"/>
    </source>
</evidence>
<evidence type="ECO:0000256" key="8">
    <source>
        <dbReference type="ARBA" id="ARBA00022723"/>
    </source>
</evidence>
<evidence type="ECO:0000256" key="5">
    <source>
        <dbReference type="ARBA" id="ARBA00011738"/>
    </source>
</evidence>
<feature type="binding site" evidence="15">
    <location>
        <position position="252"/>
    </location>
    <ligand>
        <name>Mg(2+)</name>
        <dbReference type="ChEBI" id="CHEBI:18420"/>
    </ligand>
</feature>
<dbReference type="GO" id="GO:0051287">
    <property type="term" value="F:NAD binding"/>
    <property type="evidence" value="ECO:0007669"/>
    <property type="project" value="InterPro"/>
</dbReference>
<feature type="binding site" evidence="15">
    <location>
        <position position="134"/>
    </location>
    <ligand>
        <name>substrate</name>
    </ligand>
</feature>
<evidence type="ECO:0000313" key="19">
    <source>
        <dbReference type="Proteomes" id="UP000198644"/>
    </source>
</evidence>
<evidence type="ECO:0000256" key="6">
    <source>
        <dbReference type="ARBA" id="ARBA00022430"/>
    </source>
</evidence>
<dbReference type="GO" id="GO:0005829">
    <property type="term" value="C:cytosol"/>
    <property type="evidence" value="ECO:0007669"/>
    <property type="project" value="TreeGrafter"/>
</dbReference>
<proteinExistence type="inferred from homology"/>
<dbReference type="RefSeq" id="WP_092008747.1">
    <property type="nucleotide sequence ID" value="NZ_FOYW01000001.1"/>
</dbReference>
<comment type="function">
    <text evidence="14 15 16">Catalyzes the oxidation of 3-carboxy-2-hydroxy-4-methylpentanoate (3-isopropylmalate) to 3-carboxy-4-methyl-2-oxopentanoate. The product decarboxylates to 4-methyl-2 oxopentanoate.</text>
</comment>
<feature type="site" description="Important for catalysis" evidence="15">
    <location>
        <position position="192"/>
    </location>
</feature>
<feature type="binding site" evidence="15">
    <location>
        <position position="248"/>
    </location>
    <ligand>
        <name>Mg(2+)</name>
        <dbReference type="ChEBI" id="CHEBI:18420"/>
    </ligand>
</feature>
<organism evidence="18 19">
    <name type="scientific">Marinobacter daqiaonensis</name>
    <dbReference type="NCBI Taxonomy" id="650891"/>
    <lineage>
        <taxon>Bacteria</taxon>
        <taxon>Pseudomonadati</taxon>
        <taxon>Pseudomonadota</taxon>
        <taxon>Gammaproteobacteria</taxon>
        <taxon>Pseudomonadales</taxon>
        <taxon>Marinobacteraceae</taxon>
        <taxon>Marinobacter</taxon>
    </lineage>
</organism>
<comment type="subunit">
    <text evidence="5 15 16">Homodimer.</text>
</comment>
<comment type="cofactor">
    <cofactor evidence="15 16">
        <name>Mg(2+)</name>
        <dbReference type="ChEBI" id="CHEBI:18420"/>
    </cofactor>
    <cofactor evidence="15 16">
        <name>Mn(2+)</name>
        <dbReference type="ChEBI" id="CHEBI:29035"/>
    </cofactor>
    <text evidence="15 16">Binds 1 Mg(2+) or Mn(2+) ion per subunit.</text>
</comment>
<dbReference type="EC" id="1.1.1.85" evidence="15"/>
<feature type="domain" description="Isopropylmalate dehydrogenase-like" evidence="17">
    <location>
        <begin position="4"/>
        <end position="353"/>
    </location>
</feature>
<protein>
    <recommendedName>
        <fullName evidence="15">3-isopropylmalate dehydrogenase</fullName>
        <ecNumber evidence="15">1.1.1.85</ecNumber>
    </recommendedName>
    <alternativeName>
        <fullName evidence="15">3-IPM-DH</fullName>
    </alternativeName>
    <alternativeName>
        <fullName evidence="15">Beta-IPM dehydrogenase</fullName>
        <shortName evidence="15">IMDH</shortName>
    </alternativeName>
</protein>
<keyword evidence="12 15" id="KW-0464">Manganese</keyword>
<comment type="pathway">
    <text evidence="3 15 16">Amino-acid biosynthesis; L-leucine biosynthesis; L-leucine from 3-methyl-2-oxobutanoate: step 3/4.</text>
</comment>
<dbReference type="InterPro" id="IPR019818">
    <property type="entry name" value="IsoCit/isopropylmalate_DH_CS"/>
</dbReference>
<dbReference type="STRING" id="650891.SAMN05216203_0536"/>
<evidence type="ECO:0000256" key="10">
    <source>
        <dbReference type="ARBA" id="ARBA00023002"/>
    </source>
</evidence>
<evidence type="ECO:0000256" key="12">
    <source>
        <dbReference type="ARBA" id="ARBA00023211"/>
    </source>
</evidence>
<evidence type="ECO:0000313" key="18">
    <source>
        <dbReference type="EMBL" id="SFR46462.1"/>
    </source>
</evidence>
<evidence type="ECO:0000256" key="15">
    <source>
        <dbReference type="HAMAP-Rule" id="MF_01033"/>
    </source>
</evidence>
<dbReference type="Proteomes" id="UP000198644">
    <property type="component" value="Unassembled WGS sequence"/>
</dbReference>
<evidence type="ECO:0000256" key="11">
    <source>
        <dbReference type="ARBA" id="ARBA00023027"/>
    </source>
</evidence>
<dbReference type="GO" id="GO:0009098">
    <property type="term" value="P:L-leucine biosynthetic process"/>
    <property type="evidence" value="ECO:0007669"/>
    <property type="project" value="UniProtKB-UniRule"/>
</dbReference>
<dbReference type="Gene3D" id="3.40.718.10">
    <property type="entry name" value="Isopropylmalate Dehydrogenase"/>
    <property type="match status" value="1"/>
</dbReference>
<sequence length="357" mass="38463">MSRTVLMLPGDGIGPEIVAEAEKVLHRINDSFELGLSFESGLVGGAAIDETGEPLPNETLERARKVDAILLGAVGGPKWDKLEMAKRPEKGLLGLRSNLELFANLRPAILYPQLASASSLKPEVVSGLDIMIVRELTGGIYFGQPRGIRELEGGERQGFNTYVYSESEIRRIGRVAFEAARQRKGRLCSVDKANVLEVTVLWREIMDELAGEYPDVELSHMYVDNAAMQLVRAPKQFDVIVTGNMFGDILSDEAAMLTGSIGMLPSASLNSEKQGMYEPCHGSAPDIAGQGIANPLATILSGAMMLRYSLGEEEAAKAIEAAVSKVLDQGLRTADIMSEGARQVSTREMGEAVLAAL</sequence>
<evidence type="ECO:0000259" key="17">
    <source>
        <dbReference type="SMART" id="SM01329"/>
    </source>
</evidence>